<evidence type="ECO:0000256" key="1">
    <source>
        <dbReference type="ARBA" id="ARBA00006153"/>
    </source>
</evidence>
<sequence>MTERSINRQRLRSTIEELGAIGLDPGGGRTRLALDDHEKEGRDTLVRWMRDAGLEVKVDPIGNIFGVLPGDEPGDPVTVGSHIDTVRHAGMFDGCAGVLSGLEILRTVKENALPHRLPLAVAAFTNEEGARFAPDMMGSLVLVGDASLEDMYSRTDDEGKTVEDELRRIGYAGSDRVMPSYYLELHVEQGPFLDLKAVPFGVVDGVQGIAWWHGRFKGQANHAGTTPMDMRHDALLAVSHLHVEMTELAKSIGGRATVGRIGIKPDIINVVPGEVSFTLDMRHPDAHRFAQMKFKAEEAMKNLANRFGLSLEFSKEADVHPVSFDKSLVSMIQSVADEHGLDSTHLWSGAGHDAQILSHAVPSAMIFVPSIGGKSHCPQEDSDFDQIADGADVMLECVLRLAE</sequence>
<dbReference type="EMBL" id="FXBB01000003">
    <property type="protein sequence ID" value="SMG15163.1"/>
    <property type="molecule type" value="Genomic_DNA"/>
</dbReference>
<feature type="binding site" evidence="3">
    <location>
        <position position="128"/>
    </location>
    <ligand>
        <name>Zn(2+)</name>
        <dbReference type="ChEBI" id="CHEBI:29105"/>
        <label>2</label>
    </ligand>
</feature>
<dbReference type="Proteomes" id="UP000193355">
    <property type="component" value="Unassembled WGS sequence"/>
</dbReference>
<evidence type="ECO:0000259" key="4">
    <source>
        <dbReference type="Pfam" id="PF07687"/>
    </source>
</evidence>
<feature type="binding site" evidence="3">
    <location>
        <position position="93"/>
    </location>
    <ligand>
        <name>Zn(2+)</name>
        <dbReference type="ChEBI" id="CHEBI:29105"/>
        <label>2</label>
    </ligand>
</feature>
<dbReference type="InterPro" id="IPR036264">
    <property type="entry name" value="Bact_exopeptidase_dim_dom"/>
</dbReference>
<keyword evidence="6" id="KW-1185">Reference proteome</keyword>
<dbReference type="NCBIfam" id="NF006771">
    <property type="entry name" value="PRK09290.1-5"/>
    <property type="match status" value="1"/>
</dbReference>
<dbReference type="Pfam" id="PF07687">
    <property type="entry name" value="M20_dimer"/>
    <property type="match status" value="1"/>
</dbReference>
<dbReference type="Pfam" id="PF01546">
    <property type="entry name" value="Peptidase_M20"/>
    <property type="match status" value="1"/>
</dbReference>
<dbReference type="PIRSF" id="PIRSF001235">
    <property type="entry name" value="Amidase_carbamoylase"/>
    <property type="match status" value="1"/>
</dbReference>
<protein>
    <submittedName>
        <fullName evidence="5">N-carbamoyl-L-amino-acid hydrolase</fullName>
    </submittedName>
</protein>
<keyword evidence="3" id="KW-0862">Zinc</keyword>
<feature type="binding site" evidence="3">
    <location>
        <position position="93"/>
    </location>
    <ligand>
        <name>Zn(2+)</name>
        <dbReference type="ChEBI" id="CHEBI:29105"/>
        <label>1</label>
    </ligand>
</feature>
<dbReference type="CDD" id="cd03884">
    <property type="entry name" value="M20_bAS"/>
    <property type="match status" value="1"/>
</dbReference>
<accession>A0A1X7IJY7</accession>
<dbReference type="Gene3D" id="3.40.630.10">
    <property type="entry name" value="Zn peptidases"/>
    <property type="match status" value="1"/>
</dbReference>
<dbReference type="InterPro" id="IPR010158">
    <property type="entry name" value="Amidase_Cbmase"/>
</dbReference>
<dbReference type="SUPFAM" id="SSF55031">
    <property type="entry name" value="Bacterial exopeptidase dimerisation domain"/>
    <property type="match status" value="1"/>
</dbReference>
<proteinExistence type="inferred from homology"/>
<comment type="cofactor">
    <cofactor evidence="3">
        <name>Zn(2+)</name>
        <dbReference type="ChEBI" id="CHEBI:29105"/>
    </cofactor>
    <text evidence="3">Binds 2 Zn(2+) ions per subunit.</text>
</comment>
<dbReference type="GO" id="GO:0046872">
    <property type="term" value="F:metal ion binding"/>
    <property type="evidence" value="ECO:0007669"/>
    <property type="project" value="UniProtKB-KW"/>
</dbReference>
<feature type="binding site" evidence="3">
    <location>
        <position position="82"/>
    </location>
    <ligand>
        <name>Zn(2+)</name>
        <dbReference type="ChEBI" id="CHEBI:29105"/>
        <label>1</label>
    </ligand>
</feature>
<feature type="binding site" evidence="3">
    <location>
        <position position="186"/>
    </location>
    <ligand>
        <name>Zn(2+)</name>
        <dbReference type="ChEBI" id="CHEBI:29105"/>
        <label>1</label>
    </ligand>
</feature>
<dbReference type="GO" id="GO:0016813">
    <property type="term" value="F:hydrolase activity, acting on carbon-nitrogen (but not peptide) bonds, in linear amidines"/>
    <property type="evidence" value="ECO:0007669"/>
    <property type="project" value="InterPro"/>
</dbReference>
<dbReference type="STRING" id="561720.SAMN06275492_10320"/>
<dbReference type="NCBIfam" id="TIGR01879">
    <property type="entry name" value="hydantase"/>
    <property type="match status" value="1"/>
</dbReference>
<dbReference type="PANTHER" id="PTHR32494:SF5">
    <property type="entry name" value="ALLANTOATE AMIDOHYDROLASE"/>
    <property type="match status" value="1"/>
</dbReference>
<dbReference type="RefSeq" id="WP_085543745.1">
    <property type="nucleotide sequence ID" value="NZ_FXBB01000003.1"/>
</dbReference>
<dbReference type="OrthoDB" id="9808195at2"/>
<dbReference type="Gene3D" id="3.30.70.360">
    <property type="match status" value="1"/>
</dbReference>
<keyword evidence="2 5" id="KW-0378">Hydrolase</keyword>
<evidence type="ECO:0000313" key="5">
    <source>
        <dbReference type="EMBL" id="SMG15163.1"/>
    </source>
</evidence>
<dbReference type="SUPFAM" id="SSF53187">
    <property type="entry name" value="Zn-dependent exopeptidases"/>
    <property type="match status" value="1"/>
</dbReference>
<evidence type="ECO:0000256" key="2">
    <source>
        <dbReference type="ARBA" id="ARBA00022801"/>
    </source>
</evidence>
<reference evidence="6" key="1">
    <citation type="submission" date="2017-04" db="EMBL/GenBank/DDBJ databases">
        <authorList>
            <person name="Varghese N."/>
            <person name="Submissions S."/>
        </authorList>
    </citation>
    <scope>NUCLEOTIDE SEQUENCE [LARGE SCALE GENOMIC DNA]</scope>
    <source>
        <strain evidence="6">USBA 82</strain>
    </source>
</reference>
<keyword evidence="3" id="KW-0479">Metal-binding</keyword>
<organism evidence="5 6">
    <name type="scientific">Dethiosulfovibrio salsuginis</name>
    <dbReference type="NCBI Taxonomy" id="561720"/>
    <lineage>
        <taxon>Bacteria</taxon>
        <taxon>Thermotogati</taxon>
        <taxon>Synergistota</taxon>
        <taxon>Synergistia</taxon>
        <taxon>Synergistales</taxon>
        <taxon>Dethiosulfovibrionaceae</taxon>
        <taxon>Dethiosulfovibrio</taxon>
    </lineage>
</organism>
<feature type="domain" description="Peptidase M20 dimerisation" evidence="4">
    <location>
        <begin position="206"/>
        <end position="304"/>
    </location>
</feature>
<gene>
    <name evidence="5" type="ORF">SAMN06275492_10320</name>
</gene>
<feature type="binding site" evidence="3">
    <location>
        <position position="376"/>
    </location>
    <ligand>
        <name>Zn(2+)</name>
        <dbReference type="ChEBI" id="CHEBI:29105"/>
        <label>2</label>
    </ligand>
</feature>
<dbReference type="InterPro" id="IPR011650">
    <property type="entry name" value="Peptidase_M20_dimer"/>
</dbReference>
<comment type="similarity">
    <text evidence="1">Belongs to the peptidase M20 family.</text>
</comment>
<dbReference type="AlphaFoldDB" id="A0A1X7IJY7"/>
<evidence type="ECO:0000313" key="6">
    <source>
        <dbReference type="Proteomes" id="UP000193355"/>
    </source>
</evidence>
<evidence type="ECO:0000256" key="3">
    <source>
        <dbReference type="PIRSR" id="PIRSR001235-1"/>
    </source>
</evidence>
<name>A0A1X7IJY7_9BACT</name>
<dbReference type="InterPro" id="IPR002933">
    <property type="entry name" value="Peptidase_M20"/>
</dbReference>
<dbReference type="PANTHER" id="PTHR32494">
    <property type="entry name" value="ALLANTOATE DEIMINASE-RELATED"/>
    <property type="match status" value="1"/>
</dbReference>